<dbReference type="EMBL" id="AWSU01000308">
    <property type="protein sequence ID" value="ERI74599.1"/>
    <property type="molecule type" value="Genomic_DNA"/>
</dbReference>
<feature type="non-terminal residue" evidence="1">
    <location>
        <position position="1"/>
    </location>
</feature>
<evidence type="ECO:0000313" key="1">
    <source>
        <dbReference type="EMBL" id="ERI74599.1"/>
    </source>
</evidence>
<accession>A0ABC9TTL1</accession>
<gene>
    <name evidence="1" type="ORF">CLOSYM_03844</name>
</gene>
<dbReference type="AlphaFoldDB" id="A0ABC9TTL1"/>
<proteinExistence type="predicted"/>
<reference evidence="1 2" key="1">
    <citation type="submission" date="2013-07" db="EMBL/GenBank/DDBJ databases">
        <authorList>
            <person name="Weinstock G."/>
            <person name="Sodergren E."/>
            <person name="Wylie T."/>
            <person name="Fulton L."/>
            <person name="Fulton R."/>
            <person name="Fronick C."/>
            <person name="O'Laughlin M."/>
            <person name="Godfrey J."/>
            <person name="Miner T."/>
            <person name="Herter B."/>
            <person name="Appelbaum E."/>
            <person name="Cordes M."/>
            <person name="Lek S."/>
            <person name="Wollam A."/>
            <person name="Pepin K.H."/>
            <person name="Palsikar V.B."/>
            <person name="Mitreva M."/>
            <person name="Wilson R.K."/>
        </authorList>
    </citation>
    <scope>NUCLEOTIDE SEQUENCE [LARGE SCALE GENOMIC DNA]</scope>
    <source>
        <strain evidence="1 2">ATCC 14940</strain>
    </source>
</reference>
<organism evidence="1 2">
    <name type="scientific">[Clostridium] symbiosum ATCC 14940</name>
    <dbReference type="NCBI Taxonomy" id="411472"/>
    <lineage>
        <taxon>Bacteria</taxon>
        <taxon>Bacillati</taxon>
        <taxon>Bacillota</taxon>
        <taxon>Clostridia</taxon>
        <taxon>Lachnospirales</taxon>
        <taxon>Lachnospiraceae</taxon>
        <taxon>Otoolea</taxon>
    </lineage>
</organism>
<protein>
    <submittedName>
        <fullName evidence="1">Uncharacterized protein</fullName>
    </submittedName>
</protein>
<evidence type="ECO:0000313" key="2">
    <source>
        <dbReference type="Proteomes" id="UP000016491"/>
    </source>
</evidence>
<dbReference type="Proteomes" id="UP000016491">
    <property type="component" value="Unassembled WGS sequence"/>
</dbReference>
<comment type="caution">
    <text evidence="1">The sequence shown here is derived from an EMBL/GenBank/DDBJ whole genome shotgun (WGS) entry which is preliminary data.</text>
</comment>
<name>A0ABC9TTL1_CLOSY</name>
<feature type="non-terminal residue" evidence="1">
    <location>
        <position position="77"/>
    </location>
</feature>
<sequence>SRLARALWIEIKQINQKNHVIVVEARESLVDRNETLNSNNNQGQCRGSREPCGSKSTVRASKISYSMSRLARALWIE</sequence>